<dbReference type="RefSeq" id="WP_169410799.1">
    <property type="nucleotide sequence ID" value="NZ_JAAXKZ010000012.1"/>
</dbReference>
<organism evidence="2 3">
    <name type="scientific">Pseudonocardia bannensis</name>
    <dbReference type="NCBI Taxonomy" id="630973"/>
    <lineage>
        <taxon>Bacteria</taxon>
        <taxon>Bacillati</taxon>
        <taxon>Actinomycetota</taxon>
        <taxon>Actinomycetes</taxon>
        <taxon>Pseudonocardiales</taxon>
        <taxon>Pseudonocardiaceae</taxon>
        <taxon>Pseudonocardia</taxon>
    </lineage>
</organism>
<evidence type="ECO:0000313" key="3">
    <source>
        <dbReference type="Proteomes" id="UP000586918"/>
    </source>
</evidence>
<evidence type="ECO:0000313" key="2">
    <source>
        <dbReference type="EMBL" id="NMH91095.1"/>
    </source>
</evidence>
<feature type="region of interest" description="Disordered" evidence="1">
    <location>
        <begin position="1"/>
        <end position="50"/>
    </location>
</feature>
<dbReference type="AlphaFoldDB" id="A0A848DEU8"/>
<name>A0A848DEU8_9PSEU</name>
<evidence type="ECO:0000256" key="1">
    <source>
        <dbReference type="SAM" id="MobiDB-lite"/>
    </source>
</evidence>
<keyword evidence="3" id="KW-1185">Reference proteome</keyword>
<protein>
    <submittedName>
        <fullName evidence="2">Uncharacterized protein</fullName>
    </submittedName>
</protein>
<dbReference type="EMBL" id="JAAXKZ010000012">
    <property type="protein sequence ID" value="NMH91095.1"/>
    <property type="molecule type" value="Genomic_DNA"/>
</dbReference>
<accession>A0A848DEU8</accession>
<reference evidence="2 3" key="1">
    <citation type="submission" date="2020-04" db="EMBL/GenBank/DDBJ databases">
        <authorList>
            <person name="Klaysubun C."/>
            <person name="Duangmal K."/>
            <person name="Lipun K."/>
        </authorList>
    </citation>
    <scope>NUCLEOTIDE SEQUENCE [LARGE SCALE GENOMIC DNA]</scope>
    <source>
        <strain evidence="2 3">DSM 45300</strain>
    </source>
</reference>
<proteinExistence type="predicted"/>
<comment type="caution">
    <text evidence="2">The sequence shown here is derived from an EMBL/GenBank/DDBJ whole genome shotgun (WGS) entry which is preliminary data.</text>
</comment>
<dbReference type="Proteomes" id="UP000586918">
    <property type="component" value="Unassembled WGS sequence"/>
</dbReference>
<gene>
    <name evidence="2" type="ORF">HF519_05710</name>
</gene>
<sequence length="50" mass="5349">MTTNSDRPAPRTITRLGLGTGDADGGRRLRRTSRSGGQQNEAFSRGEICA</sequence>